<organism evidence="2">
    <name type="scientific">Escherichia coli</name>
    <dbReference type="NCBI Taxonomy" id="562"/>
    <lineage>
        <taxon>Bacteria</taxon>
        <taxon>Pseudomonadati</taxon>
        <taxon>Pseudomonadota</taxon>
        <taxon>Gammaproteobacteria</taxon>
        <taxon>Enterobacterales</taxon>
        <taxon>Enterobacteriaceae</taxon>
        <taxon>Escherichia</taxon>
    </lineage>
</organism>
<keyword evidence="2" id="KW-0614">Plasmid</keyword>
<accession>A0A6G9HJD2</accession>
<feature type="compositionally biased region" description="Basic and acidic residues" evidence="1">
    <location>
        <begin position="9"/>
        <end position="20"/>
    </location>
</feature>
<name>A0A6G9HJD2_ECOLX</name>
<dbReference type="EMBL" id="MN200941">
    <property type="protein sequence ID" value="QIQ10296.1"/>
    <property type="molecule type" value="Genomic_DNA"/>
</dbReference>
<sequence>MPSAVQKTGETHNAEFKKEGRGPQHLCFSREAIILKTLYVVIYK</sequence>
<reference evidence="2" key="1">
    <citation type="submission" date="2019-07" db="EMBL/GenBank/DDBJ databases">
        <title>A Novel blaCTX-M-65-carrying IncHI2 Plasmid pE648CTX-M-65 isolated from a clinical carbapenem- and colistin-resistance Escherichia coli.</title>
        <authorList>
            <person name="Lv Y."/>
        </authorList>
    </citation>
    <scope>NUCLEOTIDE SEQUENCE</scope>
    <source>
        <strain evidence="2">E648</strain>
        <plasmid evidence="2">pE648CTX-M-65</plasmid>
    </source>
</reference>
<protein>
    <submittedName>
        <fullName evidence="2">Uncharacterized protein</fullName>
    </submittedName>
</protein>
<feature type="region of interest" description="Disordered" evidence="1">
    <location>
        <begin position="1"/>
        <end position="20"/>
    </location>
</feature>
<proteinExistence type="predicted"/>
<geneLocation type="plasmid" evidence="2">
    <name>pE648CTX-M-65</name>
</geneLocation>
<dbReference type="AlphaFoldDB" id="A0A6G9HJD2"/>
<evidence type="ECO:0000256" key="1">
    <source>
        <dbReference type="SAM" id="MobiDB-lite"/>
    </source>
</evidence>
<evidence type="ECO:0000313" key="2">
    <source>
        <dbReference type="EMBL" id="QIQ10296.1"/>
    </source>
</evidence>